<keyword evidence="6" id="KW-0663">Pyridoxal phosphate</keyword>
<dbReference type="InterPro" id="IPR015422">
    <property type="entry name" value="PyrdxlP-dep_Trfase_small"/>
</dbReference>
<dbReference type="KEGG" id="acaf:CA12_28930"/>
<evidence type="ECO:0000256" key="2">
    <source>
        <dbReference type="ARBA" id="ARBA00006490"/>
    </source>
</evidence>
<dbReference type="RefSeq" id="WP_145359716.1">
    <property type="nucleotide sequence ID" value="NZ_CP036265.1"/>
</dbReference>
<comment type="similarity">
    <text evidence="2">Belongs to the class-V pyridoxal-phosphate-dependent aminotransferase family. NifS/IscS subfamily.</text>
</comment>
<evidence type="ECO:0000256" key="9">
    <source>
        <dbReference type="ARBA" id="ARBA00050776"/>
    </source>
</evidence>
<keyword evidence="13" id="KW-1185">Reference proteome</keyword>
<keyword evidence="5" id="KW-0479">Metal-binding</keyword>
<evidence type="ECO:0000256" key="10">
    <source>
        <dbReference type="RuleBase" id="RU004504"/>
    </source>
</evidence>
<accession>A0A517PBQ5</accession>
<dbReference type="EMBL" id="CP036265">
    <property type="protein sequence ID" value="QDT16786.1"/>
    <property type="molecule type" value="Genomic_DNA"/>
</dbReference>
<dbReference type="PIRSF" id="PIRSF005572">
    <property type="entry name" value="NifS"/>
    <property type="match status" value="1"/>
</dbReference>
<evidence type="ECO:0000259" key="11">
    <source>
        <dbReference type="Pfam" id="PF00266"/>
    </source>
</evidence>
<dbReference type="Pfam" id="PF00266">
    <property type="entry name" value="Aminotran_5"/>
    <property type="match status" value="1"/>
</dbReference>
<dbReference type="GO" id="GO:0046872">
    <property type="term" value="F:metal ion binding"/>
    <property type="evidence" value="ECO:0007669"/>
    <property type="project" value="UniProtKB-KW"/>
</dbReference>
<dbReference type="InterPro" id="IPR015421">
    <property type="entry name" value="PyrdxlP-dep_Trfase_major"/>
</dbReference>
<evidence type="ECO:0000256" key="1">
    <source>
        <dbReference type="ARBA" id="ARBA00001933"/>
    </source>
</evidence>
<dbReference type="REBASE" id="356383">
    <property type="entry name" value="M.PbaCA12DndAP"/>
</dbReference>
<dbReference type="InterPro" id="IPR020578">
    <property type="entry name" value="Aminotrans_V_PyrdxlP_BS"/>
</dbReference>
<proteinExistence type="inferred from homology"/>
<dbReference type="InterPro" id="IPR016454">
    <property type="entry name" value="Cysteine_dSase"/>
</dbReference>
<gene>
    <name evidence="12" type="primary">iscS</name>
    <name evidence="12" type="ORF">CA12_28930</name>
</gene>
<evidence type="ECO:0000256" key="8">
    <source>
        <dbReference type="ARBA" id="ARBA00023014"/>
    </source>
</evidence>
<dbReference type="InterPro" id="IPR015424">
    <property type="entry name" value="PyrdxlP-dep_Trfase"/>
</dbReference>
<dbReference type="EC" id="2.8.1.7" evidence="3"/>
<dbReference type="GO" id="GO:0031071">
    <property type="term" value="F:cysteine desulfurase activity"/>
    <property type="evidence" value="ECO:0007669"/>
    <property type="project" value="UniProtKB-EC"/>
</dbReference>
<dbReference type="PANTHER" id="PTHR11601:SF34">
    <property type="entry name" value="CYSTEINE DESULFURASE"/>
    <property type="match status" value="1"/>
</dbReference>
<dbReference type="SUPFAM" id="SSF53383">
    <property type="entry name" value="PLP-dependent transferases"/>
    <property type="match status" value="1"/>
</dbReference>
<dbReference type="PROSITE" id="PS00595">
    <property type="entry name" value="AA_TRANSFER_CLASS_5"/>
    <property type="match status" value="1"/>
</dbReference>
<feature type="domain" description="Aminotransferase class V" evidence="11">
    <location>
        <begin position="6"/>
        <end position="366"/>
    </location>
</feature>
<dbReference type="AlphaFoldDB" id="A0A517PBQ5"/>
<keyword evidence="4 12" id="KW-0808">Transferase</keyword>
<protein>
    <recommendedName>
        <fullName evidence="3">cysteine desulfurase</fullName>
        <ecNumber evidence="3">2.8.1.7</ecNumber>
    </recommendedName>
</protein>
<evidence type="ECO:0000313" key="13">
    <source>
        <dbReference type="Proteomes" id="UP000318741"/>
    </source>
</evidence>
<dbReference type="PANTHER" id="PTHR11601">
    <property type="entry name" value="CYSTEINE DESULFURYLASE FAMILY MEMBER"/>
    <property type="match status" value="1"/>
</dbReference>
<dbReference type="GO" id="GO:0051536">
    <property type="term" value="F:iron-sulfur cluster binding"/>
    <property type="evidence" value="ECO:0007669"/>
    <property type="project" value="UniProtKB-KW"/>
</dbReference>
<dbReference type="InterPro" id="IPR000192">
    <property type="entry name" value="Aminotrans_V_dom"/>
</dbReference>
<dbReference type="Gene3D" id="3.40.640.10">
    <property type="entry name" value="Type I PLP-dependent aspartate aminotransferase-like (Major domain)"/>
    <property type="match status" value="1"/>
</dbReference>
<evidence type="ECO:0000256" key="5">
    <source>
        <dbReference type="ARBA" id="ARBA00022723"/>
    </source>
</evidence>
<sequence length="387" mass="40669">MPEHPVYLDCNATTPLLPAARDAMLEWLDPARPANPGSRTHGYGAAAAKAVQRAREQVAAAAGLPASGVIFTSGATEANNLALLGLAASDAAVKRKHIVSTGIEHHAVLEPLESLAARGFDVTFVQPEASGRVDPSRILDEVRDDTLLVSVMHVNNETGVIQPIEAIADGLGDRPVFLHVDAAQGFCKDPEPLRHDRVDLIAVSGHKLGGPMGIGALLMKKRRFRPPPLVAVQLGGGQERGLRPGTLPTALLVGFGAAAEAAASGTQEWRVACERYRRGILEGLAALPHGVDFNTDPDTALPNCVNVSIRDGADGWLDGEAVLLAWKGLLAASNGSACTSAGTEPSHVLRAHDLSEARVRGAVRLSWCERTPALNWQAVGQAAARLI</sequence>
<name>A0A517PBQ5_9PLAN</name>
<comment type="cofactor">
    <cofactor evidence="1 10">
        <name>pyridoxal 5'-phosphate</name>
        <dbReference type="ChEBI" id="CHEBI:597326"/>
    </cofactor>
</comment>
<evidence type="ECO:0000313" key="12">
    <source>
        <dbReference type="EMBL" id="QDT16786.1"/>
    </source>
</evidence>
<dbReference type="OrthoDB" id="9808002at2"/>
<dbReference type="Gene3D" id="3.90.1150.10">
    <property type="entry name" value="Aspartate Aminotransferase, domain 1"/>
    <property type="match status" value="1"/>
</dbReference>
<organism evidence="12 13">
    <name type="scientific">Alienimonas californiensis</name>
    <dbReference type="NCBI Taxonomy" id="2527989"/>
    <lineage>
        <taxon>Bacteria</taxon>
        <taxon>Pseudomonadati</taxon>
        <taxon>Planctomycetota</taxon>
        <taxon>Planctomycetia</taxon>
        <taxon>Planctomycetales</taxon>
        <taxon>Planctomycetaceae</taxon>
        <taxon>Alienimonas</taxon>
    </lineage>
</organism>
<evidence type="ECO:0000256" key="3">
    <source>
        <dbReference type="ARBA" id="ARBA00012239"/>
    </source>
</evidence>
<reference evidence="12 13" key="1">
    <citation type="submission" date="2019-02" db="EMBL/GenBank/DDBJ databases">
        <title>Deep-cultivation of Planctomycetes and their phenomic and genomic characterization uncovers novel biology.</title>
        <authorList>
            <person name="Wiegand S."/>
            <person name="Jogler M."/>
            <person name="Boedeker C."/>
            <person name="Pinto D."/>
            <person name="Vollmers J."/>
            <person name="Rivas-Marin E."/>
            <person name="Kohn T."/>
            <person name="Peeters S.H."/>
            <person name="Heuer A."/>
            <person name="Rast P."/>
            <person name="Oberbeckmann S."/>
            <person name="Bunk B."/>
            <person name="Jeske O."/>
            <person name="Meyerdierks A."/>
            <person name="Storesund J.E."/>
            <person name="Kallscheuer N."/>
            <person name="Luecker S."/>
            <person name="Lage O.M."/>
            <person name="Pohl T."/>
            <person name="Merkel B.J."/>
            <person name="Hornburger P."/>
            <person name="Mueller R.-W."/>
            <person name="Bruemmer F."/>
            <person name="Labrenz M."/>
            <person name="Spormann A.M."/>
            <person name="Op den Camp H."/>
            <person name="Overmann J."/>
            <person name="Amann R."/>
            <person name="Jetten M.S.M."/>
            <person name="Mascher T."/>
            <person name="Medema M.H."/>
            <person name="Devos D.P."/>
            <person name="Kaster A.-K."/>
            <person name="Ovreas L."/>
            <person name="Rohde M."/>
            <person name="Galperin M.Y."/>
            <person name="Jogler C."/>
        </authorList>
    </citation>
    <scope>NUCLEOTIDE SEQUENCE [LARGE SCALE GENOMIC DNA]</scope>
    <source>
        <strain evidence="12 13">CA12</strain>
    </source>
</reference>
<evidence type="ECO:0000256" key="7">
    <source>
        <dbReference type="ARBA" id="ARBA00023004"/>
    </source>
</evidence>
<evidence type="ECO:0000256" key="6">
    <source>
        <dbReference type="ARBA" id="ARBA00022898"/>
    </source>
</evidence>
<evidence type="ECO:0000256" key="4">
    <source>
        <dbReference type="ARBA" id="ARBA00022679"/>
    </source>
</evidence>
<comment type="catalytic activity">
    <reaction evidence="9">
        <text>(sulfur carrier)-H + L-cysteine = (sulfur carrier)-SH + L-alanine</text>
        <dbReference type="Rhea" id="RHEA:43892"/>
        <dbReference type="Rhea" id="RHEA-COMP:14737"/>
        <dbReference type="Rhea" id="RHEA-COMP:14739"/>
        <dbReference type="ChEBI" id="CHEBI:29917"/>
        <dbReference type="ChEBI" id="CHEBI:35235"/>
        <dbReference type="ChEBI" id="CHEBI:57972"/>
        <dbReference type="ChEBI" id="CHEBI:64428"/>
        <dbReference type="EC" id="2.8.1.7"/>
    </reaction>
</comment>
<dbReference type="Proteomes" id="UP000318741">
    <property type="component" value="Chromosome"/>
</dbReference>
<keyword evidence="7" id="KW-0408">Iron</keyword>
<keyword evidence="8" id="KW-0411">Iron-sulfur</keyword>